<accession>A0A1L9PL12</accession>
<keyword evidence="3 4" id="KW-0067">ATP-binding</keyword>
<dbReference type="GO" id="GO:0004672">
    <property type="term" value="F:protein kinase activity"/>
    <property type="evidence" value="ECO:0007669"/>
    <property type="project" value="InterPro"/>
</dbReference>
<keyword evidence="2 4" id="KW-0547">Nucleotide-binding</keyword>
<dbReference type="InterPro" id="IPR000719">
    <property type="entry name" value="Prot_kinase_dom"/>
</dbReference>
<dbReference type="Pfam" id="PF00069">
    <property type="entry name" value="Pkinase"/>
    <property type="match status" value="1"/>
</dbReference>
<evidence type="ECO:0000313" key="8">
    <source>
        <dbReference type="Proteomes" id="UP000184073"/>
    </source>
</evidence>
<dbReference type="InterPro" id="IPR000253">
    <property type="entry name" value="FHA_dom"/>
</dbReference>
<dbReference type="InterPro" id="IPR008271">
    <property type="entry name" value="Ser/Thr_kinase_AS"/>
</dbReference>
<dbReference type="SMART" id="SM00220">
    <property type="entry name" value="S_TKc"/>
    <property type="match status" value="1"/>
</dbReference>
<sequence length="597" mass="66395">MAGASQTRTQLSSLLGSLVGTICKWDPVTEESSDPMKIYSRQEIYVGRDAATCQYVIDDPVVSNKHLRIYTIIFDQDNPGEVAPLVYAQDMSMNGSLWNQHRMGNGQRNLLLSDGDIIQLSGRVSLRYDSVDHPQTSSFTPTQESEMAMFDCEYVVTNRKLGSGAYGVVHMACKKGTDQQFACKIVDLGAVKKRVAKELEAQHGKGYDKNISVSYVGMKVQEKLEQYHREAGILENLQHPNIIGLEKVIQSENTIYMIQDLLTGGDLFSYIQHKGGRLPDIEAAVIVRQIVIALDYLHDRNIVHRDLKPDNILMTSRADGCRVVLTDFGCATLVNPVSNRMSTMVGTFEFSAPEVVMQSDRGYTKAADLWSLGCLTAVVLTGEPLFDNAPKGCKMNSHRTRAIEKLKWKMNRRQVGQRAQDFVFQLLQHDASKRMDVKQALQHEWFTNPAHKSEFDALYERSIRDWKPRSTTEPRIVGLESYVKACPSQSNQNPSASDLESNSLSQYSYIKPESCSQWVGFSLLSTAETDDRQGSGLTHIPESPDVDLLPCKDITSTDSHLNVSSNNADAYSVTSSQVSVTHYATLPTLTAPSSPGS</sequence>
<dbReference type="VEuPathDB" id="FungiDB:ASPVEDRAFT_887901"/>
<gene>
    <name evidence="7" type="ORF">ASPVEDRAFT_887901</name>
</gene>
<dbReference type="AlphaFoldDB" id="A0A1L9PL12"/>
<dbReference type="GeneID" id="63733931"/>
<feature type="binding site" evidence="4">
    <location>
        <position position="193"/>
    </location>
    <ligand>
        <name>ATP</name>
        <dbReference type="ChEBI" id="CHEBI:30616"/>
    </ligand>
</feature>
<dbReference type="Proteomes" id="UP000184073">
    <property type="component" value="Unassembled WGS sequence"/>
</dbReference>
<dbReference type="InterPro" id="IPR008984">
    <property type="entry name" value="SMAD_FHA_dom_sf"/>
</dbReference>
<comment type="similarity">
    <text evidence="1">Belongs to the protein kinase superfamily. CAMK Ser/Thr protein kinase family. CHEK2 subfamily.</text>
</comment>
<dbReference type="Gene3D" id="3.30.200.20">
    <property type="entry name" value="Phosphorylase Kinase, domain 1"/>
    <property type="match status" value="1"/>
</dbReference>
<dbReference type="SUPFAM" id="SSF49879">
    <property type="entry name" value="SMAD/FHA domain"/>
    <property type="match status" value="1"/>
</dbReference>
<dbReference type="Gene3D" id="1.10.510.10">
    <property type="entry name" value="Transferase(Phosphotransferase) domain 1"/>
    <property type="match status" value="1"/>
</dbReference>
<dbReference type="PANTHER" id="PTHR24347">
    <property type="entry name" value="SERINE/THREONINE-PROTEIN KINASE"/>
    <property type="match status" value="1"/>
</dbReference>
<keyword evidence="8" id="KW-1185">Reference proteome</keyword>
<dbReference type="EMBL" id="KV878129">
    <property type="protein sequence ID" value="OJJ02173.1"/>
    <property type="molecule type" value="Genomic_DNA"/>
</dbReference>
<dbReference type="Pfam" id="PF00498">
    <property type="entry name" value="FHA"/>
    <property type="match status" value="1"/>
</dbReference>
<evidence type="ECO:0000313" key="7">
    <source>
        <dbReference type="EMBL" id="OJJ02173.1"/>
    </source>
</evidence>
<dbReference type="PROSITE" id="PS00108">
    <property type="entry name" value="PROTEIN_KINASE_ST"/>
    <property type="match status" value="1"/>
</dbReference>
<feature type="domain" description="Protein kinase" evidence="6">
    <location>
        <begin position="155"/>
        <end position="446"/>
    </location>
</feature>
<organism evidence="7 8">
    <name type="scientific">Aspergillus versicolor CBS 583.65</name>
    <dbReference type="NCBI Taxonomy" id="1036611"/>
    <lineage>
        <taxon>Eukaryota</taxon>
        <taxon>Fungi</taxon>
        <taxon>Dikarya</taxon>
        <taxon>Ascomycota</taxon>
        <taxon>Pezizomycotina</taxon>
        <taxon>Eurotiomycetes</taxon>
        <taxon>Eurotiomycetidae</taxon>
        <taxon>Eurotiales</taxon>
        <taxon>Aspergillaceae</taxon>
        <taxon>Aspergillus</taxon>
        <taxon>Aspergillus subgen. Nidulantes</taxon>
    </lineage>
</organism>
<dbReference type="InterPro" id="IPR011009">
    <property type="entry name" value="Kinase-like_dom_sf"/>
</dbReference>
<evidence type="ECO:0000256" key="2">
    <source>
        <dbReference type="ARBA" id="ARBA00022741"/>
    </source>
</evidence>
<dbReference type="GO" id="GO:0005524">
    <property type="term" value="F:ATP binding"/>
    <property type="evidence" value="ECO:0007669"/>
    <property type="project" value="UniProtKB-UniRule"/>
</dbReference>
<reference evidence="8" key="1">
    <citation type="journal article" date="2017" name="Genome Biol.">
        <title>Comparative genomics reveals high biological diversity and specific adaptations in the industrially and medically important fungal genus Aspergillus.</title>
        <authorList>
            <person name="de Vries R.P."/>
            <person name="Riley R."/>
            <person name="Wiebenga A."/>
            <person name="Aguilar-Osorio G."/>
            <person name="Amillis S."/>
            <person name="Uchima C.A."/>
            <person name="Anderluh G."/>
            <person name="Asadollahi M."/>
            <person name="Askin M."/>
            <person name="Barry K."/>
            <person name="Battaglia E."/>
            <person name="Bayram O."/>
            <person name="Benocci T."/>
            <person name="Braus-Stromeyer S.A."/>
            <person name="Caldana C."/>
            <person name="Canovas D."/>
            <person name="Cerqueira G.C."/>
            <person name="Chen F."/>
            <person name="Chen W."/>
            <person name="Choi C."/>
            <person name="Clum A."/>
            <person name="Dos Santos R.A."/>
            <person name="Damasio A.R."/>
            <person name="Diallinas G."/>
            <person name="Emri T."/>
            <person name="Fekete E."/>
            <person name="Flipphi M."/>
            <person name="Freyberg S."/>
            <person name="Gallo A."/>
            <person name="Gournas C."/>
            <person name="Habgood R."/>
            <person name="Hainaut M."/>
            <person name="Harispe M.L."/>
            <person name="Henrissat B."/>
            <person name="Hilden K.S."/>
            <person name="Hope R."/>
            <person name="Hossain A."/>
            <person name="Karabika E."/>
            <person name="Karaffa L."/>
            <person name="Karanyi Z."/>
            <person name="Krasevec N."/>
            <person name="Kuo A."/>
            <person name="Kusch H."/>
            <person name="LaButti K."/>
            <person name="Lagendijk E.L."/>
            <person name="Lapidus A."/>
            <person name="Levasseur A."/>
            <person name="Lindquist E."/>
            <person name="Lipzen A."/>
            <person name="Logrieco A.F."/>
            <person name="MacCabe A."/>
            <person name="Maekelae M.R."/>
            <person name="Malavazi I."/>
            <person name="Melin P."/>
            <person name="Meyer V."/>
            <person name="Mielnichuk N."/>
            <person name="Miskei M."/>
            <person name="Molnar A.P."/>
            <person name="Mule G."/>
            <person name="Ngan C.Y."/>
            <person name="Orejas M."/>
            <person name="Orosz E."/>
            <person name="Ouedraogo J.P."/>
            <person name="Overkamp K.M."/>
            <person name="Park H.-S."/>
            <person name="Perrone G."/>
            <person name="Piumi F."/>
            <person name="Punt P.J."/>
            <person name="Ram A.F."/>
            <person name="Ramon A."/>
            <person name="Rauscher S."/>
            <person name="Record E."/>
            <person name="Riano-Pachon D.M."/>
            <person name="Robert V."/>
            <person name="Roehrig J."/>
            <person name="Ruller R."/>
            <person name="Salamov A."/>
            <person name="Salih N.S."/>
            <person name="Samson R.A."/>
            <person name="Sandor E."/>
            <person name="Sanguinetti M."/>
            <person name="Schuetze T."/>
            <person name="Sepcic K."/>
            <person name="Shelest E."/>
            <person name="Sherlock G."/>
            <person name="Sophianopoulou V."/>
            <person name="Squina F.M."/>
            <person name="Sun H."/>
            <person name="Susca A."/>
            <person name="Todd R.B."/>
            <person name="Tsang A."/>
            <person name="Unkles S.E."/>
            <person name="van de Wiele N."/>
            <person name="van Rossen-Uffink D."/>
            <person name="Oliveira J.V."/>
            <person name="Vesth T.C."/>
            <person name="Visser J."/>
            <person name="Yu J.-H."/>
            <person name="Zhou M."/>
            <person name="Andersen M.R."/>
            <person name="Archer D.B."/>
            <person name="Baker S.E."/>
            <person name="Benoit I."/>
            <person name="Brakhage A.A."/>
            <person name="Braus G.H."/>
            <person name="Fischer R."/>
            <person name="Frisvad J.C."/>
            <person name="Goldman G.H."/>
            <person name="Houbraken J."/>
            <person name="Oakley B."/>
            <person name="Pocsi I."/>
            <person name="Scazzocchio C."/>
            <person name="Seiboth B."/>
            <person name="vanKuyk P.A."/>
            <person name="Wortman J."/>
            <person name="Dyer P.S."/>
            <person name="Grigoriev I.V."/>
        </authorList>
    </citation>
    <scope>NUCLEOTIDE SEQUENCE [LARGE SCALE GENOMIC DNA]</scope>
    <source>
        <strain evidence="8">CBS 583.65</strain>
    </source>
</reference>
<dbReference type="PROSITE" id="PS50006">
    <property type="entry name" value="FHA_DOMAIN"/>
    <property type="match status" value="1"/>
</dbReference>
<protein>
    <recommendedName>
        <fullName evidence="9">Protein kinase domain-containing protein</fullName>
    </recommendedName>
</protein>
<dbReference type="OrthoDB" id="74764at2759"/>
<dbReference type="SMART" id="SM00240">
    <property type="entry name" value="FHA"/>
    <property type="match status" value="1"/>
</dbReference>
<dbReference type="STRING" id="1036611.A0A1L9PL12"/>
<dbReference type="Gene3D" id="2.60.200.20">
    <property type="match status" value="1"/>
</dbReference>
<dbReference type="CDD" id="cd22670">
    <property type="entry name" value="FHA_MEK1-like"/>
    <property type="match status" value="1"/>
</dbReference>
<evidence type="ECO:0008006" key="9">
    <source>
        <dbReference type="Google" id="ProtNLM"/>
    </source>
</evidence>
<evidence type="ECO:0000256" key="3">
    <source>
        <dbReference type="ARBA" id="ARBA00022840"/>
    </source>
</evidence>
<dbReference type="PROSITE" id="PS00107">
    <property type="entry name" value="PROTEIN_KINASE_ATP"/>
    <property type="match status" value="1"/>
</dbReference>
<name>A0A1L9PL12_ASPVE</name>
<evidence type="ECO:0000259" key="5">
    <source>
        <dbReference type="PROSITE" id="PS50006"/>
    </source>
</evidence>
<evidence type="ECO:0000256" key="4">
    <source>
        <dbReference type="PROSITE-ProRule" id="PRU10141"/>
    </source>
</evidence>
<evidence type="ECO:0000256" key="1">
    <source>
        <dbReference type="ARBA" id="ARBA00005575"/>
    </source>
</evidence>
<proteinExistence type="inferred from homology"/>
<feature type="domain" description="FHA" evidence="5">
    <location>
        <begin position="44"/>
        <end position="103"/>
    </location>
</feature>
<dbReference type="PROSITE" id="PS50011">
    <property type="entry name" value="PROTEIN_KINASE_DOM"/>
    <property type="match status" value="1"/>
</dbReference>
<dbReference type="SUPFAM" id="SSF56112">
    <property type="entry name" value="Protein kinase-like (PK-like)"/>
    <property type="match status" value="1"/>
</dbReference>
<dbReference type="InterPro" id="IPR017441">
    <property type="entry name" value="Protein_kinase_ATP_BS"/>
</dbReference>
<dbReference type="RefSeq" id="XP_040667935.1">
    <property type="nucleotide sequence ID" value="XM_040818420.1"/>
</dbReference>
<evidence type="ECO:0000259" key="6">
    <source>
        <dbReference type="PROSITE" id="PS50011"/>
    </source>
</evidence>